<evidence type="ECO:0000256" key="3">
    <source>
        <dbReference type="ARBA" id="ARBA00022448"/>
    </source>
</evidence>
<dbReference type="GO" id="GO:0055085">
    <property type="term" value="P:transmembrane transport"/>
    <property type="evidence" value="ECO:0007669"/>
    <property type="project" value="TreeGrafter"/>
</dbReference>
<keyword evidence="7 9" id="KW-0472">Membrane</keyword>
<evidence type="ECO:0000313" key="10">
    <source>
        <dbReference type="EMBL" id="MBC4018491.1"/>
    </source>
</evidence>
<evidence type="ECO:0000256" key="4">
    <source>
        <dbReference type="ARBA" id="ARBA00022475"/>
    </source>
</evidence>
<keyword evidence="3" id="KW-0813">Transport</keyword>
<dbReference type="AlphaFoldDB" id="A0A9X0UFZ5"/>
<keyword evidence="5 9" id="KW-0812">Transmembrane</keyword>
<dbReference type="GO" id="GO:0005886">
    <property type="term" value="C:plasma membrane"/>
    <property type="evidence" value="ECO:0007669"/>
    <property type="project" value="UniProtKB-SubCell"/>
</dbReference>
<organism evidence="10 11">
    <name type="scientific">Siccirubricoccus deserti</name>
    <dbReference type="NCBI Taxonomy" id="2013562"/>
    <lineage>
        <taxon>Bacteria</taxon>
        <taxon>Pseudomonadati</taxon>
        <taxon>Pseudomonadota</taxon>
        <taxon>Alphaproteobacteria</taxon>
        <taxon>Acetobacterales</taxon>
        <taxon>Roseomonadaceae</taxon>
        <taxon>Siccirubricoccus</taxon>
    </lineage>
</organism>
<feature type="transmembrane region" description="Helical" evidence="9">
    <location>
        <begin position="311"/>
        <end position="330"/>
    </location>
</feature>
<feature type="transmembrane region" description="Helical" evidence="9">
    <location>
        <begin position="192"/>
        <end position="212"/>
    </location>
</feature>
<keyword evidence="6 9" id="KW-1133">Transmembrane helix</keyword>
<evidence type="ECO:0000256" key="9">
    <source>
        <dbReference type="SAM" id="Phobius"/>
    </source>
</evidence>
<comment type="subcellular location">
    <subcellularLocation>
        <location evidence="1">Cell membrane</location>
        <topology evidence="1">Multi-pass membrane protein</topology>
    </subcellularLocation>
</comment>
<evidence type="ECO:0000256" key="2">
    <source>
        <dbReference type="ARBA" id="ARBA00009773"/>
    </source>
</evidence>
<evidence type="ECO:0000256" key="8">
    <source>
        <dbReference type="SAM" id="MobiDB-lite"/>
    </source>
</evidence>
<feature type="transmembrane region" description="Helical" evidence="9">
    <location>
        <begin position="27"/>
        <end position="47"/>
    </location>
</feature>
<evidence type="ECO:0000313" key="11">
    <source>
        <dbReference type="Proteomes" id="UP000600101"/>
    </source>
</evidence>
<feature type="transmembrane region" description="Helical" evidence="9">
    <location>
        <begin position="274"/>
        <end position="304"/>
    </location>
</feature>
<evidence type="ECO:0000256" key="7">
    <source>
        <dbReference type="ARBA" id="ARBA00023136"/>
    </source>
</evidence>
<feature type="transmembrane region" description="Helical" evidence="9">
    <location>
        <begin position="350"/>
        <end position="375"/>
    </location>
</feature>
<keyword evidence="11" id="KW-1185">Reference proteome</keyword>
<reference evidence="10" key="1">
    <citation type="submission" date="2020-08" db="EMBL/GenBank/DDBJ databases">
        <authorList>
            <person name="Hu Y."/>
            <person name="Nguyen S.V."/>
            <person name="Li F."/>
            <person name="Fanning S."/>
        </authorList>
    </citation>
    <scope>NUCLEOTIDE SEQUENCE</scope>
    <source>
        <strain evidence="10">SYSU D8009</strain>
    </source>
</reference>
<dbReference type="Pfam" id="PF01594">
    <property type="entry name" value="AI-2E_transport"/>
    <property type="match status" value="2"/>
</dbReference>
<gene>
    <name evidence="10" type="ORF">H7965_24760</name>
</gene>
<feature type="compositionally biased region" description="Basic and acidic residues" evidence="8">
    <location>
        <begin position="680"/>
        <end position="689"/>
    </location>
</feature>
<dbReference type="Proteomes" id="UP000600101">
    <property type="component" value="Unassembled WGS sequence"/>
</dbReference>
<evidence type="ECO:0000256" key="5">
    <source>
        <dbReference type="ARBA" id="ARBA00022692"/>
    </source>
</evidence>
<feature type="region of interest" description="Disordered" evidence="8">
    <location>
        <begin position="642"/>
        <end position="689"/>
    </location>
</feature>
<comment type="caution">
    <text evidence="10">The sequence shown here is derived from an EMBL/GenBank/DDBJ whole genome shotgun (WGS) entry which is preliminary data.</text>
</comment>
<proteinExistence type="inferred from homology"/>
<dbReference type="EMBL" id="JACOMF010000058">
    <property type="protein sequence ID" value="MBC4018491.1"/>
    <property type="molecule type" value="Genomic_DNA"/>
</dbReference>
<sequence>MRTDDDRGVISASLPDRQRATVMPPAAGVPASGLVTLCAGAIVVAALYFGRDLLVPLVLAVLLAFVLAPVARALQRWLRLGRVLSVVVAVALGFAVILGIGLAVSGQVAQLAANLPRYQAAVRAKLDSLRHGEMLQAVDGLLRSFDIGGPGNQTSLPPLVVGGATGSVPVSPAVGPGAATPLEVVLGAAEPLLAPLATAGLVVIFVVFVLLYREDLRDRVIRLAGARDLHRTIVALNDAAYRLSRYFLAQVALNASFGLFISAGLWLIGLPNPVLWGILAGLMRFVPFVGTLIAVVPPVLLALAVDPGWSLALWVLGLFLISEPLMGQVVEPLLYGHSTGLSPISVIVSATLWAFLWGPIGLLLAVPLTVCLVVLGRHVERLEFLEVMLGDRPPLRLEESFYQRALEGDADGLVSQARRQLREGNGATLAGYVDEVALRGLALAQADWSREVLDPKRTEVIRRQVEVLLDDLVDTQDASSNADTSVSAATVPETWRHEGAVLCVAGQGPFDELAASMAAQVLRGHGFGGRVKPNAALDAAQIEQRLDPTRVRLCCLSVLEGGSSAASVRYFLRRLRRHLPEARTVIALWHAASDSPMLAALRAEGPGETVVTSMGEVVALCQAASAAAATAAHAAQERGTAEAVADALTTTPSTDGGKDARPEAAPNGSDLKPTPMACASRKDSPTRRR</sequence>
<dbReference type="InterPro" id="IPR002549">
    <property type="entry name" value="AI-2E-like"/>
</dbReference>
<feature type="transmembrane region" description="Helical" evidence="9">
    <location>
        <begin position="53"/>
        <end position="71"/>
    </location>
</feature>
<keyword evidence="4" id="KW-1003">Cell membrane</keyword>
<dbReference type="PANTHER" id="PTHR21716:SF53">
    <property type="entry name" value="PERMEASE PERM-RELATED"/>
    <property type="match status" value="1"/>
</dbReference>
<feature type="transmembrane region" description="Helical" evidence="9">
    <location>
        <begin position="246"/>
        <end position="268"/>
    </location>
</feature>
<accession>A0A9X0UFZ5</accession>
<name>A0A9X0UFZ5_9PROT</name>
<feature type="transmembrane region" description="Helical" evidence="9">
    <location>
        <begin position="83"/>
        <end position="104"/>
    </location>
</feature>
<dbReference type="PANTHER" id="PTHR21716">
    <property type="entry name" value="TRANSMEMBRANE PROTEIN"/>
    <property type="match status" value="1"/>
</dbReference>
<evidence type="ECO:0000256" key="1">
    <source>
        <dbReference type="ARBA" id="ARBA00004651"/>
    </source>
</evidence>
<protein>
    <submittedName>
        <fullName evidence="10">AI-2E family transporter</fullName>
    </submittedName>
</protein>
<evidence type="ECO:0000256" key="6">
    <source>
        <dbReference type="ARBA" id="ARBA00022989"/>
    </source>
</evidence>
<comment type="similarity">
    <text evidence="2">Belongs to the autoinducer-2 exporter (AI-2E) (TC 2.A.86) family.</text>
</comment>